<dbReference type="PANTHER" id="PTHR43289">
    <property type="entry name" value="MITOGEN-ACTIVATED PROTEIN KINASE KINASE KINASE 20-RELATED"/>
    <property type="match status" value="1"/>
</dbReference>
<protein>
    <submittedName>
        <fullName evidence="1">Serine/threonine-protein kinase</fullName>
        <ecNumber evidence="1">2.7.11.1</ecNumber>
    </submittedName>
</protein>
<dbReference type="EC" id="2.7.11.1" evidence="1"/>
<dbReference type="InterPro" id="IPR008271">
    <property type="entry name" value="Ser/Thr_kinase_AS"/>
</dbReference>
<dbReference type="Pfam" id="PF00069">
    <property type="entry name" value="Pkinase"/>
    <property type="match status" value="1"/>
</dbReference>
<sequence>MQQHILPIYRTGWFYLLILFLLIFFVIVSANQFRWIEQFNRDQLFHSLPVKSQSPNIIRIKSTFNPSDLEKLLPVIASYPDIPVVLLGKNNASVQTMLESQIDWSQRLGRVIIGSTETSSATQINLSVPLEVPFYHWLTLLRFETLQPVKWMTSSRIIYSPLAFESNHRPANGIPLIWQKHNKFYLSLVGEVFREVITQDKMRGNALSNGAYKHNTGNEHFKIVTDWNAQLFFAGQQWSVGFDATIFSAGETITALSSESLMKRSNNQSTQLLIIEDGSIPDTDNVIRTIEQLISQQYYSQSLLTLLLQWGLLICGIFLFWLLRKTKFMIRFASLSGFILLTLTLQYIASTQYQWLSVIPTIICVIICAIIFQCYQREFDRFNQINLRHNELLADSLLIYYQTQNFEKLNNYLIQSYPDLKLVNRAFDFALEAESHHHQSIAQKIYQWIVLHFPKHTDSQEKLTAFNQQIASETLEGTLVIEDESGLARTTAGAITAPHWQVEKFGRYQVEGILGKGAMGIVFQGVDPKINRHVAIKTLQLSMDTGSDEIDQLKARFFREAETAGNLSHANIVTIYDVGEEGDLGYIAMDLLTGAPLSEFIKVENLLPAPLIYQLMIQITDALDYAHKQNVVHRDIKPANIIFDDEIQRVTLTDFGIACVTDKSKTRTGTIIGSPYYMSPEQILGSKVDGRSDIFSLGITMYQLLSGHLPFEGESIASVAYHITKSKPASLKSWNSKLPASAIRITNKAMNKDIDKRYQTAQEFKLALINALKRDFKKAPLV</sequence>
<accession>A0ABV2BYR7</accession>
<dbReference type="PROSITE" id="PS00107">
    <property type="entry name" value="PROTEIN_KINASE_ATP"/>
    <property type="match status" value="1"/>
</dbReference>
<name>A0ABV2BYR7_9GAMM</name>
<comment type="caution">
    <text evidence="1">The sequence shown here is derived from an EMBL/GenBank/DDBJ whole genome shotgun (WGS) entry which is preliminary data.</text>
</comment>
<dbReference type="GO" id="GO:0004674">
    <property type="term" value="F:protein serine/threonine kinase activity"/>
    <property type="evidence" value="ECO:0007669"/>
    <property type="project" value="UniProtKB-EC"/>
</dbReference>
<dbReference type="Gene3D" id="3.30.200.20">
    <property type="entry name" value="Phosphorylase Kinase, domain 1"/>
    <property type="match status" value="1"/>
</dbReference>
<dbReference type="InterPro" id="IPR017441">
    <property type="entry name" value="Protein_kinase_ATP_BS"/>
</dbReference>
<dbReference type="PANTHER" id="PTHR43289:SF6">
    <property type="entry name" value="SERINE_THREONINE-PROTEIN KINASE NEKL-3"/>
    <property type="match status" value="1"/>
</dbReference>
<keyword evidence="1" id="KW-0808">Transferase</keyword>
<evidence type="ECO:0000313" key="2">
    <source>
        <dbReference type="Proteomes" id="UP001548189"/>
    </source>
</evidence>
<dbReference type="EMBL" id="JBEVCJ010000034">
    <property type="protein sequence ID" value="MET1257084.1"/>
    <property type="molecule type" value="Genomic_DNA"/>
</dbReference>
<evidence type="ECO:0000313" key="1">
    <source>
        <dbReference type="EMBL" id="MET1257084.1"/>
    </source>
</evidence>
<dbReference type="SMART" id="SM00220">
    <property type="entry name" value="S_TKc"/>
    <property type="match status" value="1"/>
</dbReference>
<dbReference type="CDD" id="cd14014">
    <property type="entry name" value="STKc_PknB_like"/>
    <property type="match status" value="1"/>
</dbReference>
<dbReference type="InterPro" id="IPR000719">
    <property type="entry name" value="Prot_kinase_dom"/>
</dbReference>
<keyword evidence="1" id="KW-0418">Kinase</keyword>
<dbReference type="Gene3D" id="1.10.510.10">
    <property type="entry name" value="Transferase(Phosphotransferase) domain 1"/>
    <property type="match status" value="1"/>
</dbReference>
<dbReference type="InterPro" id="IPR011009">
    <property type="entry name" value="Kinase-like_dom_sf"/>
</dbReference>
<dbReference type="Proteomes" id="UP001548189">
    <property type="component" value="Unassembled WGS sequence"/>
</dbReference>
<proteinExistence type="predicted"/>
<keyword evidence="2" id="KW-1185">Reference proteome</keyword>
<dbReference type="PROSITE" id="PS00108">
    <property type="entry name" value="PROTEIN_KINASE_ST"/>
    <property type="match status" value="1"/>
</dbReference>
<dbReference type="SUPFAM" id="SSF56112">
    <property type="entry name" value="Protein kinase-like (PK-like)"/>
    <property type="match status" value="1"/>
</dbReference>
<dbReference type="PROSITE" id="PS50011">
    <property type="entry name" value="PROTEIN_KINASE_DOM"/>
    <property type="match status" value="1"/>
</dbReference>
<gene>
    <name evidence="1" type="ORF">ABVT43_18215</name>
</gene>
<organism evidence="1 2">
    <name type="scientific">Aliikangiella maris</name>
    <dbReference type="NCBI Taxonomy" id="3162458"/>
    <lineage>
        <taxon>Bacteria</taxon>
        <taxon>Pseudomonadati</taxon>
        <taxon>Pseudomonadota</taxon>
        <taxon>Gammaproteobacteria</taxon>
        <taxon>Oceanospirillales</taxon>
        <taxon>Pleioneaceae</taxon>
        <taxon>Aliikangiella</taxon>
    </lineage>
</organism>
<reference evidence="1 2" key="1">
    <citation type="submission" date="2024-06" db="EMBL/GenBank/DDBJ databases">
        <authorList>
            <person name="Li F."/>
        </authorList>
    </citation>
    <scope>NUCLEOTIDE SEQUENCE [LARGE SCALE GENOMIC DNA]</scope>
    <source>
        <strain evidence="1 2">GXAS 311</strain>
    </source>
</reference>